<evidence type="ECO:0000313" key="1">
    <source>
        <dbReference type="EMBL" id="TMS12583.1"/>
    </source>
</evidence>
<keyword evidence="2" id="KW-1185">Reference proteome</keyword>
<protein>
    <submittedName>
        <fullName evidence="1">Uncharacterized protein</fullName>
    </submittedName>
</protein>
<accession>A0ACD3QZK5</accession>
<comment type="caution">
    <text evidence="1">The sequence shown here is derived from an EMBL/GenBank/DDBJ whole genome shotgun (WGS) entry which is preliminary data.</text>
</comment>
<name>A0ACD3QZK5_LARCR</name>
<organism evidence="1 2">
    <name type="scientific">Larimichthys crocea</name>
    <name type="common">Large yellow croaker</name>
    <name type="synonym">Pseudosciaena crocea</name>
    <dbReference type="NCBI Taxonomy" id="215358"/>
    <lineage>
        <taxon>Eukaryota</taxon>
        <taxon>Metazoa</taxon>
        <taxon>Chordata</taxon>
        <taxon>Craniata</taxon>
        <taxon>Vertebrata</taxon>
        <taxon>Euteleostomi</taxon>
        <taxon>Actinopterygii</taxon>
        <taxon>Neopterygii</taxon>
        <taxon>Teleostei</taxon>
        <taxon>Neoteleostei</taxon>
        <taxon>Acanthomorphata</taxon>
        <taxon>Eupercaria</taxon>
        <taxon>Sciaenidae</taxon>
        <taxon>Larimichthys</taxon>
    </lineage>
</organism>
<proteinExistence type="predicted"/>
<evidence type="ECO:0000313" key="2">
    <source>
        <dbReference type="Proteomes" id="UP000793456"/>
    </source>
</evidence>
<gene>
    <name evidence="1" type="ORF">E3U43_017541</name>
</gene>
<dbReference type="Proteomes" id="UP000793456">
    <property type="component" value="Chromosome XII"/>
</dbReference>
<reference evidence="1" key="1">
    <citation type="submission" date="2018-11" db="EMBL/GenBank/DDBJ databases">
        <title>The sequence and de novo assembly of Larimichthys crocea genome using PacBio and Hi-C technologies.</title>
        <authorList>
            <person name="Xu P."/>
            <person name="Chen B."/>
            <person name="Zhou Z."/>
            <person name="Ke Q."/>
            <person name="Wu Y."/>
            <person name="Bai H."/>
            <person name="Pu F."/>
        </authorList>
    </citation>
    <scope>NUCLEOTIDE SEQUENCE</scope>
    <source>
        <tissue evidence="1">Muscle</tissue>
    </source>
</reference>
<dbReference type="EMBL" id="CM011685">
    <property type="protein sequence ID" value="TMS12583.1"/>
    <property type="molecule type" value="Genomic_DNA"/>
</dbReference>
<sequence length="517" mass="58256">MSAQYFTEMYQLFVRCVLVHRMAHWFHRNPLKATAPVSFNFYGVAGSPAANKICNDLRTTRARLLEMFTDVTCSPEIMKNATDAYFSLLQALRNLKRKDVHRSLKVAAGIFKTLKEVHIPRLITPAEKGRDLETRVIDAYIIQCQAEAQEVTIARAIELKHNATLIAALAFETANFYQKANQTLNTLEPECSSKWRKYFLLKQHFYIAYAYCYYGQTLLASDKCGEAIRALQEAEKCHSCAVDQCKEYRQTKGPGTTAKPSEQLFFLKLGGVIKNTLEKCQRENGFIYFHKVPTEAPLLELKASYGLAEPIPFELPPLSEQCSAEVYATFDLTKGAKNDKTSADIQETEFGGPAVSKQRRVIHFSNGETLEEEDSEEEEEEQSSDTDRPPFREPAKRARFSFKTVAVLVGRISLLTCDFLGERLAGALGLNAAKYQYAIDQYHRDHKTTSSQTTGDHLTAGQAEATHLSPQVDGSHYGATGNVRCPADSQECRDEKHMDRKEGCHNRGYQADDEYAE</sequence>